<keyword evidence="2 3" id="KW-0732">Signal</keyword>
<evidence type="ECO:0000256" key="3">
    <source>
        <dbReference type="SAM" id="SignalP"/>
    </source>
</evidence>
<gene>
    <name evidence="4" type="ORF">GJ744_006871</name>
</gene>
<evidence type="ECO:0000313" key="4">
    <source>
        <dbReference type="EMBL" id="KAF7502163.1"/>
    </source>
</evidence>
<comment type="similarity">
    <text evidence="1">Belongs to the ice-binding protein family.</text>
</comment>
<evidence type="ECO:0008006" key="6">
    <source>
        <dbReference type="Google" id="ProtNLM"/>
    </source>
</evidence>
<comment type="caution">
    <text evidence="4">The sequence shown here is derived from an EMBL/GenBank/DDBJ whole genome shotgun (WGS) entry which is preliminary data.</text>
</comment>
<sequence>MKCNLFTTSEATLLAFIAAQFASTVLAAPLADLALNNIFERQACSYPLSLGAAKGFMLLAKGGITNTAVPLSITGDIGVTPAGTITGITAAQVTGTINTNNALASTAAAVAANRCACALSKSPCVTKSGALGGVTFAAGTYCITGAASAAANTMVTLDGAGNANAQFIFQISGSFTTGANVEIKLINGAKACNVYWVVGTSSINAATTLGATNIFNGNICDYGAITAGISLVAKGSWFTLPTADIITIAGGTFNAGSTC</sequence>
<accession>A0A8H7A4U3</accession>
<name>A0A8H7A4U3_9EURO</name>
<dbReference type="Proteomes" id="UP000606974">
    <property type="component" value="Unassembled WGS sequence"/>
</dbReference>
<dbReference type="EMBL" id="JAACFV010000311">
    <property type="protein sequence ID" value="KAF7502163.1"/>
    <property type="molecule type" value="Genomic_DNA"/>
</dbReference>
<dbReference type="AlphaFoldDB" id="A0A8H7A4U3"/>
<evidence type="ECO:0000313" key="5">
    <source>
        <dbReference type="Proteomes" id="UP000606974"/>
    </source>
</evidence>
<evidence type="ECO:0000256" key="1">
    <source>
        <dbReference type="ARBA" id="ARBA00005445"/>
    </source>
</evidence>
<dbReference type="OrthoDB" id="4161056at2759"/>
<organism evidence="4 5">
    <name type="scientific">Endocarpon pusillum</name>
    <dbReference type="NCBI Taxonomy" id="364733"/>
    <lineage>
        <taxon>Eukaryota</taxon>
        <taxon>Fungi</taxon>
        <taxon>Dikarya</taxon>
        <taxon>Ascomycota</taxon>
        <taxon>Pezizomycotina</taxon>
        <taxon>Eurotiomycetes</taxon>
        <taxon>Chaetothyriomycetidae</taxon>
        <taxon>Verrucariales</taxon>
        <taxon>Verrucariaceae</taxon>
        <taxon>Endocarpon</taxon>
    </lineage>
</organism>
<proteinExistence type="inferred from homology"/>
<feature type="chain" id="PRO_5034801875" description="Ice-binding protein" evidence="3">
    <location>
        <begin position="28"/>
        <end position="259"/>
    </location>
</feature>
<keyword evidence="5" id="KW-1185">Reference proteome</keyword>
<dbReference type="Pfam" id="PF11999">
    <property type="entry name" value="Ice_binding"/>
    <property type="match status" value="1"/>
</dbReference>
<evidence type="ECO:0000256" key="2">
    <source>
        <dbReference type="ARBA" id="ARBA00022729"/>
    </source>
</evidence>
<feature type="signal peptide" evidence="3">
    <location>
        <begin position="1"/>
        <end position="27"/>
    </location>
</feature>
<dbReference type="InterPro" id="IPR021884">
    <property type="entry name" value="Ice-bd_prot"/>
</dbReference>
<protein>
    <recommendedName>
        <fullName evidence="6">Ice-binding protein</fullName>
    </recommendedName>
</protein>
<reference evidence="4" key="1">
    <citation type="submission" date="2020-02" db="EMBL/GenBank/DDBJ databases">
        <authorList>
            <person name="Palmer J.M."/>
        </authorList>
    </citation>
    <scope>NUCLEOTIDE SEQUENCE</scope>
    <source>
        <strain evidence="4">EPUS1.4</strain>
        <tissue evidence="4">Thallus</tissue>
    </source>
</reference>